<comment type="caution">
    <text evidence="2">The sequence shown here is derived from an EMBL/GenBank/DDBJ whole genome shotgun (WGS) entry which is preliminary data.</text>
</comment>
<name>A0AAD7I7A5_9AGAR</name>
<evidence type="ECO:0000313" key="3">
    <source>
        <dbReference type="Proteomes" id="UP001215280"/>
    </source>
</evidence>
<gene>
    <name evidence="2" type="ORF">DFH07DRAFT_966890</name>
</gene>
<keyword evidence="3" id="KW-1185">Reference proteome</keyword>
<sequence>MSKEIATLADALKEEKIQEHVVNRRANDPTDPTGALATHMLHAGAPAGERGYAGYATTRLMKSAERRGQGQRPSPESVEEFAEVGRRGMDAYANNAANADAYRNAGYTNASADEYEEEGKYDDSELCKEVGGAGARWCIPPEEPVRAIYPVSWVVSPSSSPPGHATSAAGPGPALFSALPPDAPPAARPGPPALPPPTYPLTAAPYMQQMRPVLPVFRNIMRRVIVECTLDAHEGGGVLDPRCARHACHSWTSWTSCVRHSDTSVLGMRIRCTETCNPNPASMAVTRTHPFSRPTKLRPMRAVRLAHLDPLNKWLGAADIKPTPVCWDYFPDNIPDNDEVICDVFVGVYKAYLLSVHWSVRLIKVQGILGTVYTLTLEAYDHGTFTGLIRLARYSGSAGDADAPLWARRLPPLKSMRLLQPRAFVAKVVAGMTDIPVEHLVSGGITPEILSWARQCAIGTPARRLLGRRHKNVALGNIKTWKRGGNLRGLQNHAVPV</sequence>
<dbReference type="AlphaFoldDB" id="A0AAD7I7A5"/>
<feature type="compositionally biased region" description="Pro residues" evidence="1">
    <location>
        <begin position="181"/>
        <end position="196"/>
    </location>
</feature>
<evidence type="ECO:0000256" key="1">
    <source>
        <dbReference type="SAM" id="MobiDB-lite"/>
    </source>
</evidence>
<dbReference type="EMBL" id="JARJLG010000149">
    <property type="protein sequence ID" value="KAJ7736377.1"/>
    <property type="molecule type" value="Genomic_DNA"/>
</dbReference>
<dbReference type="Proteomes" id="UP001215280">
    <property type="component" value="Unassembled WGS sequence"/>
</dbReference>
<protein>
    <submittedName>
        <fullName evidence="2">Uncharacterized protein</fullName>
    </submittedName>
</protein>
<reference evidence="2" key="1">
    <citation type="submission" date="2023-03" db="EMBL/GenBank/DDBJ databases">
        <title>Massive genome expansion in bonnet fungi (Mycena s.s.) driven by repeated elements and novel gene families across ecological guilds.</title>
        <authorList>
            <consortium name="Lawrence Berkeley National Laboratory"/>
            <person name="Harder C.B."/>
            <person name="Miyauchi S."/>
            <person name="Viragh M."/>
            <person name="Kuo A."/>
            <person name="Thoen E."/>
            <person name="Andreopoulos B."/>
            <person name="Lu D."/>
            <person name="Skrede I."/>
            <person name="Drula E."/>
            <person name="Henrissat B."/>
            <person name="Morin E."/>
            <person name="Kohler A."/>
            <person name="Barry K."/>
            <person name="LaButti K."/>
            <person name="Morin E."/>
            <person name="Salamov A."/>
            <person name="Lipzen A."/>
            <person name="Mereny Z."/>
            <person name="Hegedus B."/>
            <person name="Baldrian P."/>
            <person name="Stursova M."/>
            <person name="Weitz H."/>
            <person name="Taylor A."/>
            <person name="Grigoriev I.V."/>
            <person name="Nagy L.G."/>
            <person name="Martin F."/>
            <person name="Kauserud H."/>
        </authorList>
    </citation>
    <scope>NUCLEOTIDE SEQUENCE</scope>
    <source>
        <strain evidence="2">CBHHK188m</strain>
    </source>
</reference>
<organism evidence="2 3">
    <name type="scientific">Mycena maculata</name>
    <dbReference type="NCBI Taxonomy" id="230809"/>
    <lineage>
        <taxon>Eukaryota</taxon>
        <taxon>Fungi</taxon>
        <taxon>Dikarya</taxon>
        <taxon>Basidiomycota</taxon>
        <taxon>Agaricomycotina</taxon>
        <taxon>Agaricomycetes</taxon>
        <taxon>Agaricomycetidae</taxon>
        <taxon>Agaricales</taxon>
        <taxon>Marasmiineae</taxon>
        <taxon>Mycenaceae</taxon>
        <taxon>Mycena</taxon>
    </lineage>
</organism>
<feature type="region of interest" description="Disordered" evidence="1">
    <location>
        <begin position="159"/>
        <end position="196"/>
    </location>
</feature>
<evidence type="ECO:0000313" key="2">
    <source>
        <dbReference type="EMBL" id="KAJ7736377.1"/>
    </source>
</evidence>
<proteinExistence type="predicted"/>
<accession>A0AAD7I7A5</accession>